<dbReference type="EnsemblPlants" id="Pp3c7_24720V3.2">
    <property type="protein sequence ID" value="Pp3c7_24720V3.2"/>
    <property type="gene ID" value="Pp3c7_24720"/>
</dbReference>
<dbReference type="OMA" id="CQEANEH"/>
<organism evidence="2">
    <name type="scientific">Physcomitrium patens</name>
    <name type="common">Spreading-leaved earth moss</name>
    <name type="synonym">Physcomitrella patens</name>
    <dbReference type="NCBI Taxonomy" id="3218"/>
    <lineage>
        <taxon>Eukaryota</taxon>
        <taxon>Viridiplantae</taxon>
        <taxon>Streptophyta</taxon>
        <taxon>Embryophyta</taxon>
        <taxon>Bryophyta</taxon>
        <taxon>Bryophytina</taxon>
        <taxon>Bryopsida</taxon>
        <taxon>Funariidae</taxon>
        <taxon>Funariales</taxon>
        <taxon>Funariaceae</taxon>
        <taxon>Physcomitrium</taxon>
    </lineage>
</organism>
<dbReference type="AlphaFoldDB" id="A9SN60"/>
<keyword evidence="4" id="KW-1185">Reference proteome</keyword>
<dbReference type="GeneID" id="112285050"/>
<dbReference type="EnsemblPlants" id="Pp3c7_24720V3.1">
    <property type="protein sequence ID" value="Pp3c7_24720V3.1"/>
    <property type="gene ID" value="Pp3c7_24720"/>
</dbReference>
<dbReference type="EMBL" id="ABEU02000007">
    <property type="protein sequence ID" value="PNR51635.1"/>
    <property type="molecule type" value="Genomic_DNA"/>
</dbReference>
<gene>
    <name evidence="3" type="primary">LOC112285050</name>
    <name evidence="2" type="ORF">PHYPA_010822</name>
</gene>
<keyword evidence="1" id="KW-1133">Transmembrane helix</keyword>
<evidence type="ECO:0000313" key="4">
    <source>
        <dbReference type="Proteomes" id="UP000006727"/>
    </source>
</evidence>
<dbReference type="PaxDb" id="3218-PP1S97_20V6.1"/>
<evidence type="ECO:0000313" key="2">
    <source>
        <dbReference type="EMBL" id="PNR51635.1"/>
    </source>
</evidence>
<dbReference type="RefSeq" id="XP_024381303.1">
    <property type="nucleotide sequence ID" value="XM_024525535.2"/>
</dbReference>
<dbReference type="PANTHER" id="PTHR33264">
    <property type="entry name" value="EXPRESSED PROTEIN"/>
    <property type="match status" value="1"/>
</dbReference>
<keyword evidence="1" id="KW-0812">Transmembrane</keyword>
<name>A9SN60_PHYPA</name>
<proteinExistence type="predicted"/>
<dbReference type="Proteomes" id="UP000006727">
    <property type="component" value="Chromosome 7"/>
</dbReference>
<reference evidence="2 4" key="2">
    <citation type="journal article" date="2018" name="Plant J.">
        <title>The Physcomitrella patens chromosome-scale assembly reveals moss genome structure and evolution.</title>
        <authorList>
            <person name="Lang D."/>
            <person name="Ullrich K.K."/>
            <person name="Murat F."/>
            <person name="Fuchs J."/>
            <person name="Jenkins J."/>
            <person name="Haas F.B."/>
            <person name="Piednoel M."/>
            <person name="Gundlach H."/>
            <person name="Van Bel M."/>
            <person name="Meyberg R."/>
            <person name="Vives C."/>
            <person name="Morata J."/>
            <person name="Symeonidi A."/>
            <person name="Hiss M."/>
            <person name="Muchero W."/>
            <person name="Kamisugi Y."/>
            <person name="Saleh O."/>
            <person name="Blanc G."/>
            <person name="Decker E.L."/>
            <person name="van Gessel N."/>
            <person name="Grimwood J."/>
            <person name="Hayes R.D."/>
            <person name="Graham S.W."/>
            <person name="Gunter L.E."/>
            <person name="McDaniel S.F."/>
            <person name="Hoernstein S.N.W."/>
            <person name="Larsson A."/>
            <person name="Li F.W."/>
            <person name="Perroud P.F."/>
            <person name="Phillips J."/>
            <person name="Ranjan P."/>
            <person name="Rokshar D.S."/>
            <person name="Rothfels C.J."/>
            <person name="Schneider L."/>
            <person name="Shu S."/>
            <person name="Stevenson D.W."/>
            <person name="Thummler F."/>
            <person name="Tillich M."/>
            <person name="Villarreal Aguilar J.C."/>
            <person name="Widiez T."/>
            <person name="Wong G.K."/>
            <person name="Wymore A."/>
            <person name="Zhang Y."/>
            <person name="Zimmer A.D."/>
            <person name="Quatrano R.S."/>
            <person name="Mayer K.F.X."/>
            <person name="Goodstein D."/>
            <person name="Casacuberta J.M."/>
            <person name="Vandepoele K."/>
            <person name="Reski R."/>
            <person name="Cuming A.C."/>
            <person name="Tuskan G.A."/>
            <person name="Maumus F."/>
            <person name="Salse J."/>
            <person name="Schmutz J."/>
            <person name="Rensing S.A."/>
        </authorList>
    </citation>
    <scope>NUCLEOTIDE SEQUENCE [LARGE SCALE GENOMIC DNA]</scope>
    <source>
        <strain evidence="3 4">cv. Gransden 2004</strain>
    </source>
</reference>
<evidence type="ECO:0000313" key="3">
    <source>
        <dbReference type="EnsemblPlants" id="Pp3c7_24720V3.1"/>
    </source>
</evidence>
<dbReference type="HOGENOM" id="CLU_1020811_0_0_1"/>
<reference evidence="3" key="3">
    <citation type="submission" date="2020-12" db="UniProtKB">
        <authorList>
            <consortium name="EnsemblPlants"/>
        </authorList>
    </citation>
    <scope>IDENTIFICATION</scope>
</reference>
<dbReference type="OrthoDB" id="10465854at2759"/>
<accession>A9SN60</accession>
<sequence length="273" mass="29805">MIMAEASLSASGEDPFLEVKAISRVLSSEATRGSDGLEETFQNSPSATQFLRTLSIPRTDQTKAHVRQRAVQPGETKKHLIGELPGGRPRSATCVCQVQGSVPVPVRTPQRTPHKSPRKSLLKSKGEGLEFNCSCKRHGERYQQGNWSGEEWESNSFATKKAGACKCVAGAVVDCTAVCCCPLSLLHLLALACIKLPSIVVIRVLRKAKTKLRKKQKCQEANEHNIGPTTPFTPSLSCQESTSDVSWAPDSGFGDHRMWQEYFGGEEISLADH</sequence>
<keyword evidence="1" id="KW-0472">Membrane</keyword>
<dbReference type="Gramene" id="Pp3c7_24720V3.2">
    <property type="protein sequence ID" value="Pp3c7_24720V3.2"/>
    <property type="gene ID" value="Pp3c7_24720"/>
</dbReference>
<feature type="transmembrane region" description="Helical" evidence="1">
    <location>
        <begin position="185"/>
        <end position="205"/>
    </location>
</feature>
<reference evidence="2 4" key="1">
    <citation type="journal article" date="2008" name="Science">
        <title>The Physcomitrella genome reveals evolutionary insights into the conquest of land by plants.</title>
        <authorList>
            <person name="Rensing S."/>
            <person name="Lang D."/>
            <person name="Zimmer A."/>
            <person name="Terry A."/>
            <person name="Salamov A."/>
            <person name="Shapiro H."/>
            <person name="Nishiyama T."/>
            <person name="Perroud P.-F."/>
            <person name="Lindquist E."/>
            <person name="Kamisugi Y."/>
            <person name="Tanahashi T."/>
            <person name="Sakakibara K."/>
            <person name="Fujita T."/>
            <person name="Oishi K."/>
            <person name="Shin-I T."/>
            <person name="Kuroki Y."/>
            <person name="Toyoda A."/>
            <person name="Suzuki Y."/>
            <person name="Hashimoto A."/>
            <person name="Yamaguchi K."/>
            <person name="Sugano A."/>
            <person name="Kohara Y."/>
            <person name="Fujiyama A."/>
            <person name="Anterola A."/>
            <person name="Aoki S."/>
            <person name="Ashton N."/>
            <person name="Barbazuk W.B."/>
            <person name="Barker E."/>
            <person name="Bennetzen J."/>
            <person name="Bezanilla M."/>
            <person name="Blankenship R."/>
            <person name="Cho S.H."/>
            <person name="Dutcher S."/>
            <person name="Estelle M."/>
            <person name="Fawcett J.A."/>
            <person name="Gundlach H."/>
            <person name="Hanada K."/>
            <person name="Heyl A."/>
            <person name="Hicks K.A."/>
            <person name="Hugh J."/>
            <person name="Lohr M."/>
            <person name="Mayer K."/>
            <person name="Melkozernov A."/>
            <person name="Murata T."/>
            <person name="Nelson D."/>
            <person name="Pils B."/>
            <person name="Prigge M."/>
            <person name="Reiss B."/>
            <person name="Renner T."/>
            <person name="Rombauts S."/>
            <person name="Rushton P."/>
            <person name="Sanderfoot A."/>
            <person name="Schween G."/>
            <person name="Shiu S.-H."/>
            <person name="Stueber K."/>
            <person name="Theodoulou F.L."/>
            <person name="Tu H."/>
            <person name="Van de Peer Y."/>
            <person name="Verrier P.J."/>
            <person name="Waters E."/>
            <person name="Wood A."/>
            <person name="Yang L."/>
            <person name="Cove D."/>
            <person name="Cuming A."/>
            <person name="Hasebe M."/>
            <person name="Lucas S."/>
            <person name="Mishler D.B."/>
            <person name="Reski R."/>
            <person name="Grigoriev I."/>
            <person name="Quatrano R.S."/>
            <person name="Boore J.L."/>
        </authorList>
    </citation>
    <scope>NUCLEOTIDE SEQUENCE [LARGE SCALE GENOMIC DNA]</scope>
    <source>
        <strain evidence="3 4">cv. Gransden 2004</strain>
    </source>
</reference>
<dbReference type="Gramene" id="Pp3c7_24720V3.1">
    <property type="protein sequence ID" value="Pp3c7_24720V3.1"/>
    <property type="gene ID" value="Pp3c7_24720"/>
</dbReference>
<dbReference type="PANTHER" id="PTHR33264:SF69">
    <property type="entry name" value="WRKY DOMAIN-CONTAINING PROTEIN"/>
    <property type="match status" value="1"/>
</dbReference>
<evidence type="ECO:0000256" key="1">
    <source>
        <dbReference type="SAM" id="Phobius"/>
    </source>
</evidence>
<protein>
    <submittedName>
        <fullName evidence="2 3">Uncharacterized protein</fullName>
    </submittedName>
</protein>